<evidence type="ECO:0000313" key="2">
    <source>
        <dbReference type="EMBL" id="KPM42316.1"/>
    </source>
</evidence>
<comment type="caution">
    <text evidence="2">The sequence shown here is derived from an EMBL/GenBank/DDBJ whole genome shotgun (WGS) entry which is preliminary data.</text>
</comment>
<dbReference type="EMBL" id="LKCW01000050">
    <property type="protein sequence ID" value="KPM42316.1"/>
    <property type="molecule type" value="Genomic_DNA"/>
</dbReference>
<evidence type="ECO:0000256" key="1">
    <source>
        <dbReference type="SAM" id="MobiDB-lite"/>
    </source>
</evidence>
<reference evidence="2 3" key="1">
    <citation type="submission" date="2015-09" db="EMBL/GenBank/DDBJ databases">
        <title>Draft genome of a European isolate of the apple canker pathogen Neonectria ditissima.</title>
        <authorList>
            <person name="Gomez-Cortecero A."/>
            <person name="Harrison R.J."/>
            <person name="Armitage A.D."/>
        </authorList>
    </citation>
    <scope>NUCLEOTIDE SEQUENCE [LARGE SCALE GENOMIC DNA]</scope>
    <source>
        <strain evidence="2 3">R09/05</strain>
    </source>
</reference>
<name>A0A0N8H7P1_9HYPO</name>
<protein>
    <recommendedName>
        <fullName evidence="4">Fungal-type protein kinase domain-containing protein</fullName>
    </recommendedName>
</protein>
<feature type="region of interest" description="Disordered" evidence="1">
    <location>
        <begin position="242"/>
        <end position="265"/>
    </location>
</feature>
<keyword evidence="3" id="KW-1185">Reference proteome</keyword>
<gene>
    <name evidence="2" type="ORF">AK830_g4237</name>
</gene>
<dbReference type="Proteomes" id="UP000050424">
    <property type="component" value="Unassembled WGS sequence"/>
</dbReference>
<evidence type="ECO:0000313" key="3">
    <source>
        <dbReference type="Proteomes" id="UP000050424"/>
    </source>
</evidence>
<evidence type="ECO:0008006" key="4">
    <source>
        <dbReference type="Google" id="ProtNLM"/>
    </source>
</evidence>
<sequence>MPSVAESFALPLPTADVVTKEPATSSTYLSGADTIAADPQTVPQTLDQHRLASWEDTREIHVEGDVVDASAVHLINPVDIALSTKYPDSIISLNQHTREKARADKCWLYKHPVSQKYFAVLDYKRPGTIRDHEFRSAEGRRGMTFEEKFDLVAGEEGMSYFDDNARKLSRQAVNYAHKYNTRYIALFDWERLVLLVLEDQRNLMGGNWCCVTIIKNRSKFRPALLGFLEQAYQASQLSNPPLLRQLSQPGPRPSTHGMGLRSSRN</sequence>
<dbReference type="AlphaFoldDB" id="A0A0N8H7P1"/>
<organism evidence="2 3">
    <name type="scientific">Neonectria ditissima</name>
    <dbReference type="NCBI Taxonomy" id="78410"/>
    <lineage>
        <taxon>Eukaryota</taxon>
        <taxon>Fungi</taxon>
        <taxon>Dikarya</taxon>
        <taxon>Ascomycota</taxon>
        <taxon>Pezizomycotina</taxon>
        <taxon>Sordariomycetes</taxon>
        <taxon>Hypocreomycetidae</taxon>
        <taxon>Hypocreales</taxon>
        <taxon>Nectriaceae</taxon>
        <taxon>Neonectria</taxon>
    </lineage>
</organism>
<dbReference type="STRING" id="78410.A0A0N8H7P1"/>
<proteinExistence type="predicted"/>
<dbReference type="OrthoDB" id="5153746at2759"/>
<accession>A0A0N8H7P1</accession>